<dbReference type="GeneID" id="102377262"/>
<dbReference type="RefSeq" id="XP_025059619.1">
    <property type="nucleotide sequence ID" value="XM_025203834.1"/>
</dbReference>
<dbReference type="InterPro" id="IPR008636">
    <property type="entry name" value="Hook_C"/>
</dbReference>
<feature type="coiled-coil region" evidence="1">
    <location>
        <begin position="132"/>
        <end position="252"/>
    </location>
</feature>
<dbReference type="STRING" id="38654.A0A3Q0GIY0"/>
<dbReference type="PANTHER" id="PTHR18947:SF37">
    <property type="entry name" value="PROTEIN HOOK HOMOLOG 2"/>
    <property type="match status" value="1"/>
</dbReference>
<proteinExistence type="predicted"/>
<gene>
    <name evidence="5" type="primary">HOOK2</name>
</gene>
<organism evidence="4 5">
    <name type="scientific">Alligator sinensis</name>
    <name type="common">Chinese alligator</name>
    <dbReference type="NCBI Taxonomy" id="38654"/>
    <lineage>
        <taxon>Eukaryota</taxon>
        <taxon>Metazoa</taxon>
        <taxon>Chordata</taxon>
        <taxon>Craniata</taxon>
        <taxon>Vertebrata</taxon>
        <taxon>Euteleostomi</taxon>
        <taxon>Archelosauria</taxon>
        <taxon>Archosauria</taxon>
        <taxon>Crocodylia</taxon>
        <taxon>Alligatoridae</taxon>
        <taxon>Alligatorinae</taxon>
        <taxon>Alligator</taxon>
    </lineage>
</organism>
<reference evidence="5" key="1">
    <citation type="submission" date="2025-08" db="UniProtKB">
        <authorList>
            <consortium name="RefSeq"/>
        </authorList>
    </citation>
    <scope>IDENTIFICATION</scope>
</reference>
<feature type="domain" description="Hook C-terminal" evidence="3">
    <location>
        <begin position="128"/>
        <end position="605"/>
    </location>
</feature>
<feature type="coiled-coil region" evidence="1">
    <location>
        <begin position="375"/>
        <end position="554"/>
    </location>
</feature>
<name>A0A3Q0GIY0_ALLSI</name>
<dbReference type="SUPFAM" id="SSF116907">
    <property type="entry name" value="Hook domain"/>
    <property type="match status" value="1"/>
</dbReference>
<evidence type="ECO:0000313" key="5">
    <source>
        <dbReference type="RefSeq" id="XP_025059619.1"/>
    </source>
</evidence>
<accession>A0A3Q0GIY0</accession>
<evidence type="ECO:0000313" key="4">
    <source>
        <dbReference type="Proteomes" id="UP000189705"/>
    </source>
</evidence>
<keyword evidence="4" id="KW-1185">Reference proteome</keyword>
<feature type="region of interest" description="Disordered" evidence="2">
    <location>
        <begin position="576"/>
        <end position="614"/>
    </location>
</feature>
<keyword evidence="1" id="KW-0175">Coiled coil</keyword>
<dbReference type="KEGG" id="asn:102377262"/>
<dbReference type="CTD" id="29911"/>
<sequence>MSAERPGVAPLLAWLWGPCRDASWFSQSWLGCIRDNTGNDPRVKAEHIQQIMTLEESVQHVVMAAIQELMTRDSLDTMSPEMYGTFDSQSRRYYFLSEEPDEPDVPCRRCRDLEQQVAALAEAARGRHETEVGGAARNLLLLQARVEQLQEENYRLESGREELRGHCEGLQRELGALRQRSQELGDLAKEAQALRDEMDMLRDSLERAGRLEGLLGSYRRRLEALGELRRQVRRLEEQDAAHARRAAALEDELRRAAPARAELDTCRRQVQELQGRQAQAALEAEKWQFECGSLREKLEALLKDKEVGAGRDALREANEELRCAQVQQSCLSQADAVLDSATSPADNLAAEILPAELRETLVRLQQENRGLCAQEAALQGQLAELQAQLDDSRRVRSRLDTQHRLSQQEVLELRGQLEELQQSLQEQGSRAEDAISSVLKEKLEEHLEKLNEAHAELQKKREHLEGLEPRADSAAAQRIDELQQILRQKDEDMRAMEERYRRYVDKANSVIRRLDPAPGATGSLLGVQALRNQLQEKEAKLQYLEMDLAKTLSQREQEERLIITAWYNMGLAQQHCTSWDHSSPPGAPQSFLSQQRQAAPARRGPPRLPRGPLH</sequence>
<dbReference type="GO" id="GO:0030705">
    <property type="term" value="P:cytoskeleton-dependent intracellular transport"/>
    <property type="evidence" value="ECO:0007669"/>
    <property type="project" value="TreeGrafter"/>
</dbReference>
<dbReference type="AlphaFoldDB" id="A0A3Q0GIY0"/>
<dbReference type="GO" id="GO:0031122">
    <property type="term" value="P:cytoplasmic microtubule organization"/>
    <property type="evidence" value="ECO:0007669"/>
    <property type="project" value="InterPro"/>
</dbReference>
<evidence type="ECO:0000259" key="3">
    <source>
        <dbReference type="Pfam" id="PF05622"/>
    </source>
</evidence>
<dbReference type="PANTHER" id="PTHR18947">
    <property type="entry name" value="HOOK PROTEINS"/>
    <property type="match status" value="1"/>
</dbReference>
<dbReference type="PROSITE" id="PS51257">
    <property type="entry name" value="PROKAR_LIPOPROTEIN"/>
    <property type="match status" value="1"/>
</dbReference>
<dbReference type="GO" id="GO:0005737">
    <property type="term" value="C:cytoplasm"/>
    <property type="evidence" value="ECO:0007669"/>
    <property type="project" value="TreeGrafter"/>
</dbReference>
<dbReference type="Pfam" id="PF05622">
    <property type="entry name" value="HOOK"/>
    <property type="match status" value="1"/>
</dbReference>
<dbReference type="GO" id="GO:0008017">
    <property type="term" value="F:microtubule binding"/>
    <property type="evidence" value="ECO:0007669"/>
    <property type="project" value="InterPro"/>
</dbReference>
<dbReference type="InParanoid" id="A0A3Q0GIY0"/>
<protein>
    <submittedName>
        <fullName evidence="5">Protein Hook homolog 2</fullName>
    </submittedName>
</protein>
<dbReference type="GO" id="GO:0005813">
    <property type="term" value="C:centrosome"/>
    <property type="evidence" value="ECO:0007669"/>
    <property type="project" value="TreeGrafter"/>
</dbReference>
<dbReference type="Proteomes" id="UP000189705">
    <property type="component" value="Unplaced"/>
</dbReference>
<evidence type="ECO:0000256" key="2">
    <source>
        <dbReference type="SAM" id="MobiDB-lite"/>
    </source>
</evidence>
<evidence type="ECO:0000256" key="1">
    <source>
        <dbReference type="SAM" id="Coils"/>
    </source>
</evidence>
<dbReference type="GO" id="GO:0051959">
    <property type="term" value="F:dynein light intermediate chain binding"/>
    <property type="evidence" value="ECO:0007669"/>
    <property type="project" value="TreeGrafter"/>
</dbReference>